<evidence type="ECO:0000313" key="3">
    <source>
        <dbReference type="Proteomes" id="UP000054018"/>
    </source>
</evidence>
<keyword evidence="1" id="KW-0472">Membrane</keyword>
<dbReference type="EMBL" id="KN833703">
    <property type="protein sequence ID" value="KIK26212.1"/>
    <property type="molecule type" value="Genomic_DNA"/>
</dbReference>
<gene>
    <name evidence="2" type="ORF">PISMIDRAFT_676369</name>
</gene>
<dbReference type="HOGENOM" id="CLU_2850563_0_0_1"/>
<reference evidence="2 3" key="1">
    <citation type="submission" date="2014-04" db="EMBL/GenBank/DDBJ databases">
        <authorList>
            <consortium name="DOE Joint Genome Institute"/>
            <person name="Kuo A."/>
            <person name="Kohler A."/>
            <person name="Costa M.D."/>
            <person name="Nagy L.G."/>
            <person name="Floudas D."/>
            <person name="Copeland A."/>
            <person name="Barry K.W."/>
            <person name="Cichocki N."/>
            <person name="Veneault-Fourrey C."/>
            <person name="LaButti K."/>
            <person name="Lindquist E.A."/>
            <person name="Lipzen A."/>
            <person name="Lundell T."/>
            <person name="Morin E."/>
            <person name="Murat C."/>
            <person name="Sun H."/>
            <person name="Tunlid A."/>
            <person name="Henrissat B."/>
            <person name="Grigoriev I.V."/>
            <person name="Hibbett D.S."/>
            <person name="Martin F."/>
            <person name="Nordberg H.P."/>
            <person name="Cantor M.N."/>
            <person name="Hua S.X."/>
        </authorList>
    </citation>
    <scope>NUCLEOTIDE SEQUENCE [LARGE SCALE GENOMIC DNA]</scope>
    <source>
        <strain evidence="2 3">441</strain>
    </source>
</reference>
<evidence type="ECO:0000313" key="2">
    <source>
        <dbReference type="EMBL" id="KIK26212.1"/>
    </source>
</evidence>
<reference evidence="3" key="2">
    <citation type="submission" date="2015-01" db="EMBL/GenBank/DDBJ databases">
        <title>Evolutionary Origins and Diversification of the Mycorrhizal Mutualists.</title>
        <authorList>
            <consortium name="DOE Joint Genome Institute"/>
            <consortium name="Mycorrhizal Genomics Consortium"/>
            <person name="Kohler A."/>
            <person name="Kuo A."/>
            <person name="Nagy L.G."/>
            <person name="Floudas D."/>
            <person name="Copeland A."/>
            <person name="Barry K.W."/>
            <person name="Cichocki N."/>
            <person name="Veneault-Fourrey C."/>
            <person name="LaButti K."/>
            <person name="Lindquist E.A."/>
            <person name="Lipzen A."/>
            <person name="Lundell T."/>
            <person name="Morin E."/>
            <person name="Murat C."/>
            <person name="Riley R."/>
            <person name="Ohm R."/>
            <person name="Sun H."/>
            <person name="Tunlid A."/>
            <person name="Henrissat B."/>
            <person name="Grigoriev I.V."/>
            <person name="Hibbett D.S."/>
            <person name="Martin F."/>
        </authorList>
    </citation>
    <scope>NUCLEOTIDE SEQUENCE [LARGE SCALE GENOMIC DNA]</scope>
    <source>
        <strain evidence="3">441</strain>
    </source>
</reference>
<accession>A0A0C9ZVG3</accession>
<feature type="transmembrane region" description="Helical" evidence="1">
    <location>
        <begin position="47"/>
        <end position="64"/>
    </location>
</feature>
<protein>
    <submittedName>
        <fullName evidence="2">Uncharacterized protein</fullName>
    </submittedName>
</protein>
<keyword evidence="3" id="KW-1185">Reference proteome</keyword>
<sequence>MCVSHVNNLLGGRRNCAARLETTRDIRSGRHHDTNPESGPVIFASKFRVILMPFVRLLFFFALLR</sequence>
<dbReference type="AlphaFoldDB" id="A0A0C9ZVG3"/>
<organism evidence="2 3">
    <name type="scientific">Pisolithus microcarpus 441</name>
    <dbReference type="NCBI Taxonomy" id="765257"/>
    <lineage>
        <taxon>Eukaryota</taxon>
        <taxon>Fungi</taxon>
        <taxon>Dikarya</taxon>
        <taxon>Basidiomycota</taxon>
        <taxon>Agaricomycotina</taxon>
        <taxon>Agaricomycetes</taxon>
        <taxon>Agaricomycetidae</taxon>
        <taxon>Boletales</taxon>
        <taxon>Sclerodermatineae</taxon>
        <taxon>Pisolithaceae</taxon>
        <taxon>Pisolithus</taxon>
    </lineage>
</organism>
<dbReference type="Proteomes" id="UP000054018">
    <property type="component" value="Unassembled WGS sequence"/>
</dbReference>
<keyword evidence="1" id="KW-0812">Transmembrane</keyword>
<proteinExistence type="predicted"/>
<name>A0A0C9ZVG3_9AGAM</name>
<evidence type="ECO:0000256" key="1">
    <source>
        <dbReference type="SAM" id="Phobius"/>
    </source>
</evidence>
<keyword evidence="1" id="KW-1133">Transmembrane helix</keyword>